<gene>
    <name evidence="2" type="ORF">Pla22_29770</name>
</gene>
<dbReference type="Proteomes" id="UP000316598">
    <property type="component" value="Unassembled WGS sequence"/>
</dbReference>
<comment type="caution">
    <text evidence="2">The sequence shown here is derived from an EMBL/GenBank/DDBJ whole genome shotgun (WGS) entry which is preliminary data.</text>
</comment>
<feature type="compositionally biased region" description="Polar residues" evidence="1">
    <location>
        <begin position="67"/>
        <end position="81"/>
    </location>
</feature>
<dbReference type="Gene3D" id="2.60.120.1350">
    <property type="entry name" value="Protein of unknown function DUF4465"/>
    <property type="match status" value="3"/>
</dbReference>
<dbReference type="InterPro" id="IPR002105">
    <property type="entry name" value="Dockerin_1_rpt"/>
</dbReference>
<feature type="compositionally biased region" description="Acidic residues" evidence="1">
    <location>
        <begin position="1834"/>
        <end position="1846"/>
    </location>
</feature>
<dbReference type="InterPro" id="IPR027828">
    <property type="entry name" value="DUF4465"/>
</dbReference>
<dbReference type="OrthoDB" id="8562952at2"/>
<keyword evidence="3" id="KW-1185">Reference proteome</keyword>
<dbReference type="RefSeq" id="WP_146515501.1">
    <property type="nucleotide sequence ID" value="NZ_SJPI01000002.1"/>
</dbReference>
<feature type="region of interest" description="Disordered" evidence="1">
    <location>
        <begin position="1819"/>
        <end position="1846"/>
    </location>
</feature>
<evidence type="ECO:0000256" key="1">
    <source>
        <dbReference type="SAM" id="MobiDB-lite"/>
    </source>
</evidence>
<feature type="region of interest" description="Disordered" evidence="1">
    <location>
        <begin position="67"/>
        <end position="94"/>
    </location>
</feature>
<dbReference type="Pfam" id="PF14717">
    <property type="entry name" value="DUF4465"/>
    <property type="match status" value="3"/>
</dbReference>
<reference evidence="2 3" key="1">
    <citation type="submission" date="2019-02" db="EMBL/GenBank/DDBJ databases">
        <title>Deep-cultivation of Planctomycetes and their phenomic and genomic characterization uncovers novel biology.</title>
        <authorList>
            <person name="Wiegand S."/>
            <person name="Jogler M."/>
            <person name="Boedeker C."/>
            <person name="Pinto D."/>
            <person name="Vollmers J."/>
            <person name="Rivas-Marin E."/>
            <person name="Kohn T."/>
            <person name="Peeters S.H."/>
            <person name="Heuer A."/>
            <person name="Rast P."/>
            <person name="Oberbeckmann S."/>
            <person name="Bunk B."/>
            <person name="Jeske O."/>
            <person name="Meyerdierks A."/>
            <person name="Storesund J.E."/>
            <person name="Kallscheuer N."/>
            <person name="Luecker S."/>
            <person name="Lage O.M."/>
            <person name="Pohl T."/>
            <person name="Merkel B.J."/>
            <person name="Hornburger P."/>
            <person name="Mueller R.-W."/>
            <person name="Bruemmer F."/>
            <person name="Labrenz M."/>
            <person name="Spormann A.M."/>
            <person name="Op Den Camp H."/>
            <person name="Overmann J."/>
            <person name="Amann R."/>
            <person name="Jetten M.S.M."/>
            <person name="Mascher T."/>
            <person name="Medema M.H."/>
            <person name="Devos D.P."/>
            <person name="Kaster A.-K."/>
            <person name="Ovreas L."/>
            <person name="Rohde M."/>
            <person name="Galperin M.Y."/>
            <person name="Jogler C."/>
        </authorList>
    </citation>
    <scope>NUCLEOTIDE SEQUENCE [LARGE SCALE GENOMIC DNA]</scope>
    <source>
        <strain evidence="2 3">Pla22</strain>
    </source>
</reference>
<name>A0A5C5WHH0_9BACT</name>
<dbReference type="GO" id="GO:0000272">
    <property type="term" value="P:polysaccharide catabolic process"/>
    <property type="evidence" value="ECO:0007669"/>
    <property type="project" value="InterPro"/>
</dbReference>
<dbReference type="EMBL" id="SJPI01000002">
    <property type="protein sequence ID" value="TWT50236.1"/>
    <property type="molecule type" value="Genomic_DNA"/>
</dbReference>
<evidence type="ECO:0000313" key="3">
    <source>
        <dbReference type="Proteomes" id="UP000316598"/>
    </source>
</evidence>
<dbReference type="Pfam" id="PF00404">
    <property type="entry name" value="Dockerin_1"/>
    <property type="match status" value="1"/>
</dbReference>
<dbReference type="SUPFAM" id="SSF141072">
    <property type="entry name" value="CalX-like"/>
    <property type="match status" value="2"/>
</dbReference>
<sequence>MNRISKLQKSRRPIQRRRLITELLETRNLLAGPYAPAAGQVGSEAINAGSNLIAAWATGVANYTPGSNVSEDFQTPENATGPSDPLEGDDSPIPDTVTLGDGGEITLTFDDPIRDGIGNDFAVFENSFSDTFLELAFVEVSTDGINFVRFDNESLTPAPVEAFGSLDPTDINGLAGKYRGGFGVGFDLADLGLDKVTYVRIVDIVGDGSSTDTSGNPIYDPFPGTGSAGFDLDAVAVIHQYAMARDVVDFETLGASLPTNSFFNGPTANGNPSTGEFGDAVVIGSFTAETLTLNNTYSQDFGSWNGFAYSNATDNTTAGFANQHSSITGTGAEESPTYGVGFVPSGNFYAPPTITRDVDDDRSFESLAITNTTYAALSMRDGDMFAKKFGGTSGDDPDYLLLTINGFDSDNNSIGTVDFYLADYRFDDNSLDYIVDQWTTVDLSAVADASSLQFSIESTDVGAFGINTPTYFAIDDITLSKPVLPIGLADGEVQENGGDAATMLRLSRADSDTSSELVISLATDVSGAISIPDQVTIAVGDSFVDVPVAVIDNAILSDDLDVLISATAPGFADASITLSIVNDDFALSISIDSAQLTESDAPPTATLEDIGRGLAPDSYLNQANDPDGFTSGELSFSNSFDPTFGSWSGWAVSNVTDITTAGYTNQYAAITGSGAGDSATYLMGNSYPGGFAATIERDPATTTAFTSIDITNSVYAALSMRDGDGFAKKFGGADGSDPDFLTLTITGFDSADTLVGTIDVSLADFRFDDGSQDFILDVWQTVDLTSIGTAIELHFGLESSDVGQYGMNTPAYFAADNVRTVGMTALPTFTITRETTNVASPLDVTVTKTDGSEFSTPTIVTIPAGQNSIEVPISITPDLIVDGLQSVTLSIDADGYVGTTTELTVADADAPSLSLTLSALEAFEDTGSLSAVLHRNDDDLTSPLEVTLGSSDSTVATVPTTVTIPAGLRTVSFDISLIDNDEIEDDRTLTITAVSGELSDEVVLVVNDDDTLRPALEVQLTESVVSEAGARTTVDFEELGSHIAAESFNNGSDLAGGFDAGGVMLDNDYNTDFGSWSGFAISNVTDSQTAGFTNQHSAITGSGALASATYAVANTFGTTPPTLTLTDPSQSFASLDITNATYAALSMQFGDAFAKQFGGESGDNPDFFRLTIAGTNALGESVGAIDFYLADFRFDDQSLDYIVDQWTTVDVSELVGARSLTFSLMSSDVGQFGMNTPAYFAIDNVILTQASDSLAPMATVTRRNSDTTDALEVMIGGGDETEVTLPTRVVIPAGETSVSFPIPVVDDSWVDGDKIVEFTASAEGFFSASGSLTVEDDDAPTLTLTLVNDVVSESAATSLLVHHNYETLAQPLNLTLSADNADITLPEEIVIPTGSSSVLVDVAVSDNQIADGNRNVTIEVINDETLSSTIGMTINDDEVPAIVVSIAGEGLLTFSEAIEAGSFDVRLSAQPLGNVTIAVSSDSDELMVMPTELTFTPEDWNTAQTVTLQSPIDLIAEPSETFTILLTASDADTAALFDGIGTSIDVVVEDYQPSSLVIAANETHVTVSDVDLDVVIQQELLADGLDVTTSDSSQTFVVEGLPDTTGTINVRTAGGDDWVTLRTPNFVLLDGGEGYDTLEIDANLAIDITSLVGESIIGFEAFVLGGESSIRLDVQHLDQLVDPEGVLVVRKSTTASFAIEGEIASQPPIMVDDEFRQVIQAGEYVIQIVSGTPWQNAANRFDTNRSGDITSLDALQVINRIARQNTSELSEITSLDDFDDRYYDVNGDNHATALDALQIINEIARQQPPAETEHIDLAFSQWPELNDDKTDPTETSESEWNEDTLF</sequence>
<protein>
    <submittedName>
        <fullName evidence="2">Dockerin type I repeat protein</fullName>
    </submittedName>
</protein>
<evidence type="ECO:0000313" key="2">
    <source>
        <dbReference type="EMBL" id="TWT50236.1"/>
    </source>
</evidence>
<accession>A0A5C5WHH0</accession>
<dbReference type="GO" id="GO:0004553">
    <property type="term" value="F:hydrolase activity, hydrolyzing O-glycosyl compounds"/>
    <property type="evidence" value="ECO:0007669"/>
    <property type="project" value="InterPro"/>
</dbReference>
<proteinExistence type="predicted"/>
<dbReference type="InterPro" id="IPR038081">
    <property type="entry name" value="CalX-like_sf"/>
</dbReference>
<dbReference type="Gene3D" id="2.60.40.2030">
    <property type="match status" value="1"/>
</dbReference>
<organism evidence="2 3">
    <name type="scientific">Rubripirellula amarantea</name>
    <dbReference type="NCBI Taxonomy" id="2527999"/>
    <lineage>
        <taxon>Bacteria</taxon>
        <taxon>Pseudomonadati</taxon>
        <taxon>Planctomycetota</taxon>
        <taxon>Planctomycetia</taxon>
        <taxon>Pirellulales</taxon>
        <taxon>Pirellulaceae</taxon>
        <taxon>Rubripirellula</taxon>
    </lineage>
</organism>